<name>A0A1D7QR41_9BACI</name>
<dbReference type="Proteomes" id="UP000094463">
    <property type="component" value="Chromosome"/>
</dbReference>
<dbReference type="SUPFAM" id="SSF51735">
    <property type="entry name" value="NAD(P)-binding Rossmann-fold domains"/>
    <property type="match status" value="1"/>
</dbReference>
<dbReference type="Pfam" id="PF00106">
    <property type="entry name" value="adh_short"/>
    <property type="match status" value="1"/>
</dbReference>
<keyword evidence="1" id="KW-0560">Oxidoreductase</keyword>
<gene>
    <name evidence="3" type="ORF">BBEV_0089</name>
</gene>
<dbReference type="InterPro" id="IPR002347">
    <property type="entry name" value="SDR_fam"/>
</dbReference>
<keyword evidence="4" id="KW-1185">Reference proteome</keyword>
<protein>
    <submittedName>
        <fullName evidence="3">3-hydroxyacyl-CoA dehydrogenase</fullName>
    </submittedName>
</protein>
<dbReference type="GO" id="GO:0016491">
    <property type="term" value="F:oxidoreductase activity"/>
    <property type="evidence" value="ECO:0007669"/>
    <property type="project" value="UniProtKB-KW"/>
</dbReference>
<dbReference type="Gene3D" id="3.40.50.720">
    <property type="entry name" value="NAD(P)-binding Rossmann-like Domain"/>
    <property type="match status" value="1"/>
</dbReference>
<dbReference type="PANTHER" id="PTHR43658:SF8">
    <property type="entry name" value="17-BETA-HYDROXYSTEROID DEHYDROGENASE 14-RELATED"/>
    <property type="match status" value="1"/>
</dbReference>
<dbReference type="PRINTS" id="PR00081">
    <property type="entry name" value="GDHRDH"/>
</dbReference>
<comment type="similarity">
    <text evidence="2">Belongs to the short-chain dehydrogenases/reductases (SDR) family.</text>
</comment>
<sequence length="260" mass="28184">MDMKGSVFIVAGGASGLGEAAVRMLVHYGALVLILDQNELKGRALQEDIGSRVAFEKADVTSEFQVRNSLNRGIERYGDIHGVINTAGIFHMEKVLKEKGTHTMDVFSEIVRVNLVGAFNVTRLAAEIMKDNQADVNGERGVIIQTSAIAAYEGLPGQAAFSASMGGVNSMTLPLARELAPFGIRVMTVAPGPFYTPMYQSMEQSLQDLMEGEMLFPDRIGSPDEYALMAKSIISNPMLNGEVIRLDGGMRLPGKVNWMP</sequence>
<organism evidence="3 4">
    <name type="scientific">Salisediminibacterium beveridgei</name>
    <dbReference type="NCBI Taxonomy" id="632773"/>
    <lineage>
        <taxon>Bacteria</taxon>
        <taxon>Bacillati</taxon>
        <taxon>Bacillota</taxon>
        <taxon>Bacilli</taxon>
        <taxon>Bacillales</taxon>
        <taxon>Bacillaceae</taxon>
        <taxon>Salisediminibacterium</taxon>
    </lineage>
</organism>
<proteinExistence type="inferred from homology"/>
<evidence type="ECO:0000313" key="3">
    <source>
        <dbReference type="EMBL" id="AOM81484.1"/>
    </source>
</evidence>
<evidence type="ECO:0000256" key="2">
    <source>
        <dbReference type="RuleBase" id="RU000363"/>
    </source>
</evidence>
<dbReference type="PRINTS" id="PR00080">
    <property type="entry name" value="SDRFAMILY"/>
</dbReference>
<dbReference type="EMBL" id="CP012502">
    <property type="protein sequence ID" value="AOM81484.1"/>
    <property type="molecule type" value="Genomic_DNA"/>
</dbReference>
<dbReference type="InterPro" id="IPR036291">
    <property type="entry name" value="NAD(P)-bd_dom_sf"/>
</dbReference>
<dbReference type="AlphaFoldDB" id="A0A1D7QR41"/>
<accession>A0A1D7QR41</accession>
<reference evidence="3 4" key="1">
    <citation type="submission" date="2015-08" db="EMBL/GenBank/DDBJ databases">
        <title>The complete genome sequence of Bacillus beveridgei MLTeJB.</title>
        <authorList>
            <person name="Hanson T.E."/>
            <person name="Mesa C."/>
            <person name="Basesman S.M."/>
            <person name="Oremland R.S."/>
        </authorList>
    </citation>
    <scope>NUCLEOTIDE SEQUENCE [LARGE SCALE GENOMIC DNA]</scope>
    <source>
        <strain evidence="3 4">MLTeJB</strain>
    </source>
</reference>
<evidence type="ECO:0000256" key="1">
    <source>
        <dbReference type="ARBA" id="ARBA00023002"/>
    </source>
</evidence>
<dbReference type="KEGG" id="bbev:BBEV_0089"/>
<dbReference type="STRING" id="632773.BBEV_0089"/>
<dbReference type="OrthoDB" id="9794138at2"/>
<dbReference type="RefSeq" id="WP_069363657.1">
    <property type="nucleotide sequence ID" value="NZ_CP012502.1"/>
</dbReference>
<evidence type="ECO:0000313" key="4">
    <source>
        <dbReference type="Proteomes" id="UP000094463"/>
    </source>
</evidence>
<dbReference type="PANTHER" id="PTHR43658">
    <property type="entry name" value="SHORT-CHAIN DEHYDROGENASE/REDUCTASE"/>
    <property type="match status" value="1"/>
</dbReference>